<accession>B4PA56</accession>
<protein>
    <submittedName>
        <fullName evidence="4">Odorant-binding protein 57e</fullName>
    </submittedName>
</protein>
<keyword evidence="5" id="KW-1185">Reference proteome</keyword>
<sequence length="137" mass="15591">MLDRRTLYCILLHFLCGNVLANSAVFNPCASRTEMTENEAHQVMENWPDPPVDRAYKCLLTCVLLELGLIDDRGNVQIDKYMKSGVVDWQYVAIELVTCRIEFSDEKDLCELSYGLFNCFRAVKLATEKNSSVSNAK</sequence>
<dbReference type="SUPFAM" id="SSF47565">
    <property type="entry name" value="Insect pheromone/odorant-binding proteins"/>
    <property type="match status" value="1"/>
</dbReference>
<dbReference type="OrthoDB" id="7860130at2759"/>
<proteinExistence type="predicted"/>
<dbReference type="AlphaFoldDB" id="B4PA56"/>
<dbReference type="InterPro" id="IPR036728">
    <property type="entry name" value="PBP_GOBP_sf"/>
</dbReference>
<dbReference type="EMBL" id="CM000158">
    <property type="protein sequence ID" value="EDW91387.1"/>
    <property type="molecule type" value="Genomic_DNA"/>
</dbReference>
<dbReference type="HOGENOM" id="CLU_154821_0_0_1"/>
<keyword evidence="2" id="KW-1015">Disulfide bond</keyword>
<feature type="chain" id="PRO_5002821214" evidence="3">
    <location>
        <begin position="22"/>
        <end position="137"/>
    </location>
</feature>
<dbReference type="PANTHER" id="PTHR11857:SF48">
    <property type="entry name" value="GENERAL ODORANT-BINDING PROTEIN 57C-RELATED"/>
    <property type="match status" value="1"/>
</dbReference>
<dbReference type="Gene3D" id="1.10.238.20">
    <property type="entry name" value="Pheromone/general odorant binding protein domain"/>
    <property type="match status" value="1"/>
</dbReference>
<dbReference type="OMA" id="VQIDKYM"/>
<dbReference type="GO" id="GO:0007608">
    <property type="term" value="P:sensory perception of smell"/>
    <property type="evidence" value="ECO:0007669"/>
    <property type="project" value="TreeGrafter"/>
</dbReference>
<reference evidence="4 5" key="1">
    <citation type="journal article" date="2007" name="Nature">
        <title>Evolution of genes and genomes on the Drosophila phylogeny.</title>
        <authorList>
            <consortium name="Drosophila 12 Genomes Consortium"/>
            <person name="Clark A.G."/>
            <person name="Eisen M.B."/>
            <person name="Smith D.R."/>
            <person name="Bergman C.M."/>
            <person name="Oliver B."/>
            <person name="Markow T.A."/>
            <person name="Kaufman T.C."/>
            <person name="Kellis M."/>
            <person name="Gelbart W."/>
            <person name="Iyer V.N."/>
            <person name="Pollard D.A."/>
            <person name="Sackton T.B."/>
            <person name="Larracuente A.M."/>
            <person name="Singh N.D."/>
            <person name="Abad J.P."/>
            <person name="Abt D.N."/>
            <person name="Adryan B."/>
            <person name="Aguade M."/>
            <person name="Akashi H."/>
            <person name="Anderson W.W."/>
            <person name="Aquadro C.F."/>
            <person name="Ardell D.H."/>
            <person name="Arguello R."/>
            <person name="Artieri C.G."/>
            <person name="Barbash D.A."/>
            <person name="Barker D."/>
            <person name="Barsanti P."/>
            <person name="Batterham P."/>
            <person name="Batzoglou S."/>
            <person name="Begun D."/>
            <person name="Bhutkar A."/>
            <person name="Blanco E."/>
            <person name="Bosak S.A."/>
            <person name="Bradley R.K."/>
            <person name="Brand A.D."/>
            <person name="Brent M.R."/>
            <person name="Brooks A.N."/>
            <person name="Brown R.H."/>
            <person name="Butlin R.K."/>
            <person name="Caggese C."/>
            <person name="Calvi B.R."/>
            <person name="Bernardo de Carvalho A."/>
            <person name="Caspi A."/>
            <person name="Castrezana S."/>
            <person name="Celniker S.E."/>
            <person name="Chang J.L."/>
            <person name="Chapple C."/>
            <person name="Chatterji S."/>
            <person name="Chinwalla A."/>
            <person name="Civetta A."/>
            <person name="Clifton S.W."/>
            <person name="Comeron J.M."/>
            <person name="Costello J.C."/>
            <person name="Coyne J.A."/>
            <person name="Daub J."/>
            <person name="David R.G."/>
            <person name="Delcher A.L."/>
            <person name="Delehaunty K."/>
            <person name="Do C.B."/>
            <person name="Ebling H."/>
            <person name="Edwards K."/>
            <person name="Eickbush T."/>
            <person name="Evans J.D."/>
            <person name="Filipski A."/>
            <person name="Findeiss S."/>
            <person name="Freyhult E."/>
            <person name="Fulton L."/>
            <person name="Fulton R."/>
            <person name="Garcia A.C."/>
            <person name="Gardiner A."/>
            <person name="Garfield D.A."/>
            <person name="Garvin B.E."/>
            <person name="Gibson G."/>
            <person name="Gilbert D."/>
            <person name="Gnerre S."/>
            <person name="Godfrey J."/>
            <person name="Good R."/>
            <person name="Gotea V."/>
            <person name="Gravely B."/>
            <person name="Greenberg A.J."/>
            <person name="Griffiths-Jones S."/>
            <person name="Gross S."/>
            <person name="Guigo R."/>
            <person name="Gustafson E.A."/>
            <person name="Haerty W."/>
            <person name="Hahn M.W."/>
            <person name="Halligan D.L."/>
            <person name="Halpern A.L."/>
            <person name="Halter G.M."/>
            <person name="Han M.V."/>
            <person name="Heger A."/>
            <person name="Hillier L."/>
            <person name="Hinrichs A.S."/>
            <person name="Holmes I."/>
            <person name="Hoskins R.A."/>
            <person name="Hubisz M.J."/>
            <person name="Hultmark D."/>
            <person name="Huntley M.A."/>
            <person name="Jaffe D.B."/>
            <person name="Jagadeeshan S."/>
            <person name="Jeck W.R."/>
            <person name="Johnson J."/>
            <person name="Jones C.D."/>
            <person name="Jordan W.C."/>
            <person name="Karpen G.H."/>
            <person name="Kataoka E."/>
            <person name="Keightley P.D."/>
            <person name="Kheradpour P."/>
            <person name="Kirkness E.F."/>
            <person name="Koerich L.B."/>
            <person name="Kristiansen K."/>
            <person name="Kudrna D."/>
            <person name="Kulathinal R.J."/>
            <person name="Kumar S."/>
            <person name="Kwok R."/>
            <person name="Lander E."/>
            <person name="Langley C.H."/>
            <person name="Lapoint R."/>
            <person name="Lazzaro B.P."/>
            <person name="Lee S.J."/>
            <person name="Levesque L."/>
            <person name="Li R."/>
            <person name="Lin C.F."/>
            <person name="Lin M.F."/>
            <person name="Lindblad-Toh K."/>
            <person name="Llopart A."/>
            <person name="Long M."/>
            <person name="Low L."/>
            <person name="Lozovsky E."/>
            <person name="Lu J."/>
            <person name="Luo M."/>
            <person name="Machado C.A."/>
            <person name="Makalowski W."/>
            <person name="Marzo M."/>
            <person name="Matsuda M."/>
            <person name="Matzkin L."/>
            <person name="McAllister B."/>
            <person name="McBride C.S."/>
            <person name="McKernan B."/>
            <person name="McKernan K."/>
            <person name="Mendez-Lago M."/>
            <person name="Minx P."/>
            <person name="Mollenhauer M.U."/>
            <person name="Montooth K."/>
            <person name="Mount S.M."/>
            <person name="Mu X."/>
            <person name="Myers E."/>
            <person name="Negre B."/>
            <person name="Newfeld S."/>
            <person name="Nielsen R."/>
            <person name="Noor M.A."/>
            <person name="O'Grady P."/>
            <person name="Pachter L."/>
            <person name="Papaceit M."/>
            <person name="Parisi M.J."/>
            <person name="Parisi M."/>
            <person name="Parts L."/>
            <person name="Pedersen J.S."/>
            <person name="Pesole G."/>
            <person name="Phillippy A.M."/>
            <person name="Ponting C.P."/>
            <person name="Pop M."/>
            <person name="Porcelli D."/>
            <person name="Powell J.R."/>
            <person name="Prohaska S."/>
            <person name="Pruitt K."/>
            <person name="Puig M."/>
            <person name="Quesneville H."/>
            <person name="Ram K.R."/>
            <person name="Rand D."/>
            <person name="Rasmussen M.D."/>
            <person name="Reed L.K."/>
            <person name="Reenan R."/>
            <person name="Reily A."/>
            <person name="Remington K.A."/>
            <person name="Rieger T.T."/>
            <person name="Ritchie M.G."/>
            <person name="Robin C."/>
            <person name="Rogers Y.H."/>
            <person name="Rohde C."/>
            <person name="Rozas J."/>
            <person name="Rubenfield M.J."/>
            <person name="Ruiz A."/>
            <person name="Russo S."/>
            <person name="Salzberg S.L."/>
            <person name="Sanchez-Gracia A."/>
            <person name="Saranga D.J."/>
            <person name="Sato H."/>
            <person name="Schaeffer S.W."/>
            <person name="Schatz M.C."/>
            <person name="Schlenke T."/>
            <person name="Schwartz R."/>
            <person name="Segarra C."/>
            <person name="Singh R.S."/>
            <person name="Sirot L."/>
            <person name="Sirota M."/>
            <person name="Sisneros N.B."/>
            <person name="Smith C.D."/>
            <person name="Smith T.F."/>
            <person name="Spieth J."/>
            <person name="Stage D.E."/>
            <person name="Stark A."/>
            <person name="Stephan W."/>
            <person name="Strausberg R.L."/>
            <person name="Strempel S."/>
            <person name="Sturgill D."/>
            <person name="Sutton G."/>
            <person name="Sutton G.G."/>
            <person name="Tao W."/>
            <person name="Teichmann S."/>
            <person name="Tobari Y.N."/>
            <person name="Tomimura Y."/>
            <person name="Tsolas J.M."/>
            <person name="Valente V.L."/>
            <person name="Venter E."/>
            <person name="Venter J.C."/>
            <person name="Vicario S."/>
            <person name="Vieira F.G."/>
            <person name="Vilella A.J."/>
            <person name="Villasante A."/>
            <person name="Walenz B."/>
            <person name="Wang J."/>
            <person name="Wasserman M."/>
            <person name="Watts T."/>
            <person name="Wilson D."/>
            <person name="Wilson R.K."/>
            <person name="Wing R.A."/>
            <person name="Wolfner M.F."/>
            <person name="Wong A."/>
            <person name="Wong G.K."/>
            <person name="Wu C.I."/>
            <person name="Wu G."/>
            <person name="Yamamoto D."/>
            <person name="Yang H.P."/>
            <person name="Yang S.P."/>
            <person name="Yorke J.A."/>
            <person name="Yoshida K."/>
            <person name="Zdobnov E."/>
            <person name="Zhang P."/>
            <person name="Zhang Y."/>
            <person name="Zimin A.V."/>
            <person name="Baldwin J."/>
            <person name="Abdouelleil A."/>
            <person name="Abdulkadir J."/>
            <person name="Abebe A."/>
            <person name="Abera B."/>
            <person name="Abreu J."/>
            <person name="Acer S.C."/>
            <person name="Aftuck L."/>
            <person name="Alexander A."/>
            <person name="An P."/>
            <person name="Anderson E."/>
            <person name="Anderson S."/>
            <person name="Arachi H."/>
            <person name="Azer M."/>
            <person name="Bachantsang P."/>
            <person name="Barry A."/>
            <person name="Bayul T."/>
            <person name="Berlin A."/>
            <person name="Bessette D."/>
            <person name="Bloom T."/>
            <person name="Blye J."/>
            <person name="Boguslavskiy L."/>
            <person name="Bonnet C."/>
            <person name="Boukhgalter B."/>
            <person name="Bourzgui I."/>
            <person name="Brown A."/>
            <person name="Cahill P."/>
            <person name="Channer S."/>
            <person name="Cheshatsang Y."/>
            <person name="Chuda L."/>
            <person name="Citroen M."/>
            <person name="Collymore A."/>
            <person name="Cooke P."/>
            <person name="Costello M."/>
            <person name="D'Aco K."/>
            <person name="Daza R."/>
            <person name="De Haan G."/>
            <person name="DeGray S."/>
            <person name="DeMaso C."/>
            <person name="Dhargay N."/>
            <person name="Dooley K."/>
            <person name="Dooley E."/>
            <person name="Doricent M."/>
            <person name="Dorje P."/>
            <person name="Dorjee K."/>
            <person name="Dupes A."/>
            <person name="Elong R."/>
            <person name="Falk J."/>
            <person name="Farina A."/>
            <person name="Faro S."/>
            <person name="Ferguson D."/>
            <person name="Fisher S."/>
            <person name="Foley C.D."/>
            <person name="Franke A."/>
            <person name="Friedrich D."/>
            <person name="Gadbois L."/>
            <person name="Gearin G."/>
            <person name="Gearin C.R."/>
            <person name="Giannoukos G."/>
            <person name="Goode T."/>
            <person name="Graham J."/>
            <person name="Grandbois E."/>
            <person name="Grewal S."/>
            <person name="Gyaltsen K."/>
            <person name="Hafez N."/>
            <person name="Hagos B."/>
            <person name="Hall J."/>
            <person name="Henson C."/>
            <person name="Hollinger A."/>
            <person name="Honan T."/>
            <person name="Huard M.D."/>
            <person name="Hughes L."/>
            <person name="Hurhula B."/>
            <person name="Husby M.E."/>
            <person name="Kamat A."/>
            <person name="Kanga B."/>
            <person name="Kashin S."/>
            <person name="Khazanovich D."/>
            <person name="Kisner P."/>
            <person name="Lance K."/>
            <person name="Lara M."/>
            <person name="Lee W."/>
            <person name="Lennon N."/>
            <person name="Letendre F."/>
            <person name="LeVine R."/>
            <person name="Lipovsky A."/>
            <person name="Liu X."/>
            <person name="Liu J."/>
            <person name="Liu S."/>
            <person name="Lokyitsang T."/>
            <person name="Lokyitsang Y."/>
            <person name="Lubonja R."/>
            <person name="Lui A."/>
            <person name="MacDonald P."/>
            <person name="Magnisalis V."/>
            <person name="Maru K."/>
            <person name="Matthews C."/>
            <person name="McCusker W."/>
            <person name="McDonough S."/>
            <person name="Mehta T."/>
            <person name="Meldrim J."/>
            <person name="Meneus L."/>
            <person name="Mihai O."/>
            <person name="Mihalev A."/>
            <person name="Mihova T."/>
            <person name="Mittelman R."/>
            <person name="Mlenga V."/>
            <person name="Montmayeur A."/>
            <person name="Mulrain L."/>
            <person name="Navidi A."/>
            <person name="Naylor J."/>
            <person name="Negash T."/>
            <person name="Nguyen T."/>
            <person name="Nguyen N."/>
            <person name="Nicol R."/>
            <person name="Norbu C."/>
            <person name="Norbu N."/>
            <person name="Novod N."/>
            <person name="O'Neill B."/>
            <person name="Osman S."/>
            <person name="Markiewicz E."/>
            <person name="Oyono O.L."/>
            <person name="Patti C."/>
            <person name="Phunkhang P."/>
            <person name="Pierre F."/>
            <person name="Priest M."/>
            <person name="Raghuraman S."/>
            <person name="Rege F."/>
            <person name="Reyes R."/>
            <person name="Rise C."/>
            <person name="Rogov P."/>
            <person name="Ross K."/>
            <person name="Ryan E."/>
            <person name="Settipalli S."/>
            <person name="Shea T."/>
            <person name="Sherpa N."/>
            <person name="Shi L."/>
            <person name="Shih D."/>
            <person name="Sparrow T."/>
            <person name="Spaulding J."/>
            <person name="Stalker J."/>
            <person name="Stange-Thomann N."/>
            <person name="Stavropoulos S."/>
            <person name="Stone C."/>
            <person name="Strader C."/>
            <person name="Tesfaye S."/>
            <person name="Thomson T."/>
            <person name="Thoulutsang Y."/>
            <person name="Thoulutsang D."/>
            <person name="Topham K."/>
            <person name="Topping I."/>
            <person name="Tsamla T."/>
            <person name="Vassiliev H."/>
            <person name="Vo A."/>
            <person name="Wangchuk T."/>
            <person name="Wangdi T."/>
            <person name="Weiand M."/>
            <person name="Wilkinson J."/>
            <person name="Wilson A."/>
            <person name="Yadav S."/>
            <person name="Young G."/>
            <person name="Yu Q."/>
            <person name="Zembek L."/>
            <person name="Zhong D."/>
            <person name="Zimmer A."/>
            <person name="Zwirko Z."/>
            <person name="Jaffe D.B."/>
            <person name="Alvarez P."/>
            <person name="Brockman W."/>
            <person name="Butler J."/>
            <person name="Chin C."/>
            <person name="Gnerre S."/>
            <person name="Grabherr M."/>
            <person name="Kleber M."/>
            <person name="Mauceli E."/>
            <person name="MacCallum I."/>
        </authorList>
    </citation>
    <scope>NUCLEOTIDE SEQUENCE [LARGE SCALE GENOMIC DNA]</scope>
    <source>
        <strain evidence="5">Tai18E2 / Tucson 14021-0261.01</strain>
    </source>
</reference>
<keyword evidence="1 3" id="KW-0732">Signal</keyword>
<name>B4PA56_DROYA</name>
<dbReference type="InterPro" id="IPR006170">
    <property type="entry name" value="PBP/GOBP"/>
</dbReference>
<dbReference type="KEGG" id="dya:Dyak_GE13796"/>
<evidence type="ECO:0000313" key="5">
    <source>
        <dbReference type="Proteomes" id="UP000002282"/>
    </source>
</evidence>
<dbReference type="Proteomes" id="UP000002282">
    <property type="component" value="Chromosome 2R"/>
</dbReference>
<dbReference type="PANTHER" id="PTHR11857">
    <property type="entry name" value="ODORANT BINDING PROTEIN-RELATED"/>
    <property type="match status" value="1"/>
</dbReference>
<evidence type="ECO:0000256" key="3">
    <source>
        <dbReference type="SAM" id="SignalP"/>
    </source>
</evidence>
<feature type="signal peptide" evidence="3">
    <location>
        <begin position="1"/>
        <end position="21"/>
    </location>
</feature>
<dbReference type="GO" id="GO:0005549">
    <property type="term" value="F:odorant binding"/>
    <property type="evidence" value="ECO:0007669"/>
    <property type="project" value="InterPro"/>
</dbReference>
<dbReference type="SMART" id="SM00708">
    <property type="entry name" value="PhBP"/>
    <property type="match status" value="1"/>
</dbReference>
<evidence type="ECO:0000256" key="2">
    <source>
        <dbReference type="ARBA" id="ARBA00023157"/>
    </source>
</evidence>
<dbReference type="Pfam" id="PF01395">
    <property type="entry name" value="PBP_GOBP"/>
    <property type="match status" value="1"/>
</dbReference>
<gene>
    <name evidence="4" type="primary">Dyak\Obp57e</name>
    <name evidence="4" type="synonym">Dyak\GE13796</name>
    <name evidence="4" type="synonym">dyak_GLEANR_13974</name>
    <name evidence="4" type="synonym">DyakObp57e</name>
    <name evidence="4" type="synonym">GE13796</name>
    <name evidence="4" type="synonym">Obp57e</name>
    <name evidence="4" type="synonym">yak-e</name>
    <name evidence="4" type="ORF">Dyak_GE13796</name>
</gene>
<evidence type="ECO:0000313" key="4">
    <source>
        <dbReference type="EMBL" id="EDW91387.1"/>
    </source>
</evidence>
<organism evidence="4 5">
    <name type="scientific">Drosophila yakuba</name>
    <name type="common">Fruit fly</name>
    <dbReference type="NCBI Taxonomy" id="7245"/>
    <lineage>
        <taxon>Eukaryota</taxon>
        <taxon>Metazoa</taxon>
        <taxon>Ecdysozoa</taxon>
        <taxon>Arthropoda</taxon>
        <taxon>Hexapoda</taxon>
        <taxon>Insecta</taxon>
        <taxon>Pterygota</taxon>
        <taxon>Neoptera</taxon>
        <taxon>Endopterygota</taxon>
        <taxon>Diptera</taxon>
        <taxon>Brachycera</taxon>
        <taxon>Muscomorpha</taxon>
        <taxon>Ephydroidea</taxon>
        <taxon>Drosophilidae</taxon>
        <taxon>Drosophila</taxon>
        <taxon>Sophophora</taxon>
    </lineage>
</organism>
<reference evidence="4 5" key="2">
    <citation type="journal article" date="2007" name="PLoS Biol.">
        <title>Principles of genome evolution in the Drosophila melanogaster species group.</title>
        <authorList>
            <person name="Ranz J.M."/>
            <person name="Maurin D."/>
            <person name="Chan Y.S."/>
            <person name="von Grotthuss M."/>
            <person name="Hillier L.W."/>
            <person name="Roote J."/>
            <person name="Ashburner M."/>
            <person name="Bergman C.M."/>
        </authorList>
    </citation>
    <scope>NUCLEOTIDE SEQUENCE [LARGE SCALE GENOMIC DNA]</scope>
    <source>
        <strain evidence="5">Tai18E2 / Tucson 14021-0261.01</strain>
    </source>
</reference>
<dbReference type="PhylomeDB" id="B4PA56"/>
<dbReference type="CDD" id="cd23992">
    <property type="entry name" value="PBP_GOBP"/>
    <property type="match status" value="1"/>
</dbReference>
<dbReference type="GO" id="GO:0005615">
    <property type="term" value="C:extracellular space"/>
    <property type="evidence" value="ECO:0007669"/>
    <property type="project" value="TreeGrafter"/>
</dbReference>
<evidence type="ECO:0000256" key="1">
    <source>
        <dbReference type="ARBA" id="ARBA00022729"/>
    </source>
</evidence>